<dbReference type="PANTHER" id="PTHR13087">
    <property type="entry name" value="NF-KAPPA B ACTIVATING PROTEIN"/>
    <property type="match status" value="1"/>
</dbReference>
<proteinExistence type="inferred from homology"/>
<reference evidence="4 5" key="2">
    <citation type="submission" date="2016-08" db="EMBL/GenBank/DDBJ databases">
        <title>Pervasive Adenine N6-methylation of Active Genes in Fungi.</title>
        <authorList>
            <consortium name="DOE Joint Genome Institute"/>
            <person name="Mondo S.J."/>
            <person name="Dannebaum R.O."/>
            <person name="Kuo R.C."/>
            <person name="Labutti K."/>
            <person name="Haridas S."/>
            <person name="Kuo A."/>
            <person name="Salamov A."/>
            <person name="Ahrendt S.R."/>
            <person name="Lipzen A."/>
            <person name="Sullivan W."/>
            <person name="Andreopoulos W.B."/>
            <person name="Clum A."/>
            <person name="Lindquist E."/>
            <person name="Daum C."/>
            <person name="Ramamoorthy G.K."/>
            <person name="Gryganskyi A."/>
            <person name="Culley D."/>
            <person name="Magnuson J.K."/>
            <person name="James T.Y."/>
            <person name="O'Malley M.A."/>
            <person name="Stajich J.E."/>
            <person name="Spatafora J.W."/>
            <person name="Visel A."/>
            <person name="Grigoriev I.V."/>
        </authorList>
    </citation>
    <scope>NUCLEOTIDE SEQUENCE [LARGE SCALE GENOMIC DNA]</scope>
    <source>
        <strain evidence="5">finn</strain>
    </source>
</reference>
<dbReference type="GO" id="GO:0005634">
    <property type="term" value="C:nucleus"/>
    <property type="evidence" value="ECO:0007669"/>
    <property type="project" value="TreeGrafter"/>
</dbReference>
<dbReference type="Proteomes" id="UP000193719">
    <property type="component" value="Unassembled WGS sequence"/>
</dbReference>
<dbReference type="InterPro" id="IPR009269">
    <property type="entry name" value="NKAP_C"/>
</dbReference>
<dbReference type="STRING" id="1754191.A0A1Y1UKS7"/>
<comment type="similarity">
    <text evidence="1">Belongs to the NKAP family.</text>
</comment>
<gene>
    <name evidence="4" type="ORF">BCR36DRAFT_313556</name>
</gene>
<evidence type="ECO:0000256" key="1">
    <source>
        <dbReference type="ARBA" id="ARBA00009313"/>
    </source>
</evidence>
<feature type="region of interest" description="Disordered" evidence="2">
    <location>
        <begin position="1"/>
        <end position="23"/>
    </location>
</feature>
<evidence type="ECO:0000259" key="3">
    <source>
        <dbReference type="Pfam" id="PF06047"/>
    </source>
</evidence>
<feature type="domain" description="NF-kappa-B-activating protein C-terminal" evidence="3">
    <location>
        <begin position="21"/>
        <end position="120"/>
    </location>
</feature>
<dbReference type="EMBL" id="MCFH01000129">
    <property type="protein sequence ID" value="ORX38104.1"/>
    <property type="molecule type" value="Genomic_DNA"/>
</dbReference>
<dbReference type="Pfam" id="PF06047">
    <property type="entry name" value="Nkap_C"/>
    <property type="match status" value="1"/>
</dbReference>
<sequence>DDNGEIGPMPLPVHPEAQDERSYGGALLAGEGSAMAAYIKSGKRIPRRGEIGLDSEEIESFEKVGYVMSGSRHRRMNAVRIRKENQVISAEEKRALMIFNQEEKMKRENKIIAEFKTLVDEKIKPKYEKMNE</sequence>
<comment type="caution">
    <text evidence="4">The sequence shown here is derived from an EMBL/GenBank/DDBJ whole genome shotgun (WGS) entry which is preliminary data.</text>
</comment>
<dbReference type="GO" id="GO:0010468">
    <property type="term" value="P:regulation of gene expression"/>
    <property type="evidence" value="ECO:0007669"/>
    <property type="project" value="TreeGrafter"/>
</dbReference>
<dbReference type="PANTHER" id="PTHR13087:SF0">
    <property type="entry name" value="NFKB ACTIVATING PROTEIN LIKE"/>
    <property type="match status" value="1"/>
</dbReference>
<dbReference type="AlphaFoldDB" id="A0A1Y1UKS7"/>
<feature type="non-terminal residue" evidence="4">
    <location>
        <position position="1"/>
    </location>
</feature>
<reference evidence="4 5" key="1">
    <citation type="submission" date="2016-08" db="EMBL/GenBank/DDBJ databases">
        <title>Genomes of anaerobic fungi encode conserved fungal cellulosomes for biomass hydrolysis.</title>
        <authorList>
            <consortium name="DOE Joint Genome Institute"/>
            <person name="Haitjema C.H."/>
            <person name="Gilmore S.P."/>
            <person name="Henske J.K."/>
            <person name="Solomon K.V."/>
            <person name="De Groot R."/>
            <person name="Kuo A."/>
            <person name="Mondo S.J."/>
            <person name="Salamov A.A."/>
            <person name="Labutti K."/>
            <person name="Zhao Z."/>
            <person name="Chiniquy J."/>
            <person name="Barry K."/>
            <person name="Brewer H.M."/>
            <person name="Purvine S.O."/>
            <person name="Wright A.T."/>
            <person name="Boxma B."/>
            <person name="Van Alen T."/>
            <person name="Hackstein J.H."/>
            <person name="Baker S.E."/>
            <person name="Grigoriev I.V."/>
            <person name="O'Malley M.A."/>
        </authorList>
    </citation>
    <scope>NUCLEOTIDE SEQUENCE [LARGE SCALE GENOMIC DNA]</scope>
    <source>
        <strain evidence="5">finn</strain>
    </source>
</reference>
<protein>
    <submittedName>
        <fullName evidence="4">DUF926-domain-containing protein</fullName>
    </submittedName>
</protein>
<keyword evidence="5" id="KW-1185">Reference proteome</keyword>
<accession>A0A1Y1UKS7</accession>
<name>A0A1Y1UKS7_9FUNG</name>
<evidence type="ECO:0000313" key="4">
    <source>
        <dbReference type="EMBL" id="ORX38104.1"/>
    </source>
</evidence>
<evidence type="ECO:0000256" key="2">
    <source>
        <dbReference type="SAM" id="MobiDB-lite"/>
    </source>
</evidence>
<organism evidence="4 5">
    <name type="scientific">Piromyces finnis</name>
    <dbReference type="NCBI Taxonomy" id="1754191"/>
    <lineage>
        <taxon>Eukaryota</taxon>
        <taxon>Fungi</taxon>
        <taxon>Fungi incertae sedis</taxon>
        <taxon>Chytridiomycota</taxon>
        <taxon>Chytridiomycota incertae sedis</taxon>
        <taxon>Neocallimastigomycetes</taxon>
        <taxon>Neocallimastigales</taxon>
        <taxon>Neocallimastigaceae</taxon>
        <taxon>Piromyces</taxon>
    </lineage>
</organism>
<evidence type="ECO:0000313" key="5">
    <source>
        <dbReference type="Proteomes" id="UP000193719"/>
    </source>
</evidence>
<dbReference type="InterPro" id="IPR040466">
    <property type="entry name" value="NKAP"/>
</dbReference>
<dbReference type="GO" id="GO:0003682">
    <property type="term" value="F:chromatin binding"/>
    <property type="evidence" value="ECO:0007669"/>
    <property type="project" value="InterPro"/>
</dbReference>